<evidence type="ECO:0000256" key="3">
    <source>
        <dbReference type="ARBA" id="ARBA00022701"/>
    </source>
</evidence>
<evidence type="ECO:0000256" key="1">
    <source>
        <dbReference type="ARBA" id="ARBA00004245"/>
    </source>
</evidence>
<feature type="compositionally biased region" description="Polar residues" evidence="8">
    <location>
        <begin position="268"/>
        <end position="294"/>
    </location>
</feature>
<organism evidence="10 11">
    <name type="scientific">Orbilia oligospora</name>
    <name type="common">Nematode-trapping fungus</name>
    <name type="synonym">Arthrobotrys oligospora</name>
    <dbReference type="NCBI Taxonomy" id="2813651"/>
    <lineage>
        <taxon>Eukaryota</taxon>
        <taxon>Fungi</taxon>
        <taxon>Dikarya</taxon>
        <taxon>Ascomycota</taxon>
        <taxon>Pezizomycotina</taxon>
        <taxon>Orbiliomycetes</taxon>
        <taxon>Orbiliales</taxon>
        <taxon>Orbiliaceae</taxon>
        <taxon>Orbilia</taxon>
    </lineage>
</organism>
<dbReference type="OrthoDB" id="2130750at2759"/>
<dbReference type="InterPro" id="IPR000938">
    <property type="entry name" value="CAP-Gly_domain"/>
</dbReference>
<dbReference type="GO" id="GO:0005874">
    <property type="term" value="C:microtubule"/>
    <property type="evidence" value="ECO:0007669"/>
    <property type="project" value="UniProtKB-KW"/>
</dbReference>
<dbReference type="PROSITE" id="PS50245">
    <property type="entry name" value="CAP_GLY_2"/>
    <property type="match status" value="1"/>
</dbReference>
<feature type="compositionally biased region" description="Pro residues" evidence="8">
    <location>
        <begin position="734"/>
        <end position="747"/>
    </location>
</feature>
<keyword evidence="6" id="KW-0206">Cytoskeleton</keyword>
<dbReference type="Gene3D" id="1.10.287.1490">
    <property type="match status" value="1"/>
</dbReference>
<feature type="region of interest" description="Disordered" evidence="8">
    <location>
        <begin position="817"/>
        <end position="890"/>
    </location>
</feature>
<feature type="compositionally biased region" description="Low complexity" evidence="8">
    <location>
        <begin position="9"/>
        <end position="24"/>
    </location>
</feature>
<evidence type="ECO:0000256" key="4">
    <source>
        <dbReference type="ARBA" id="ARBA00022737"/>
    </source>
</evidence>
<keyword evidence="5 7" id="KW-0175">Coiled coil</keyword>
<dbReference type="SUPFAM" id="SSF74924">
    <property type="entry name" value="Cap-Gly domain"/>
    <property type="match status" value="1"/>
</dbReference>
<evidence type="ECO:0000256" key="7">
    <source>
        <dbReference type="SAM" id="Coils"/>
    </source>
</evidence>
<evidence type="ECO:0000313" key="10">
    <source>
        <dbReference type="EMBL" id="KAF3280489.1"/>
    </source>
</evidence>
<comment type="subcellular location">
    <subcellularLocation>
        <location evidence="1">Cytoplasm</location>
        <location evidence="1">Cytoskeleton</location>
    </subcellularLocation>
</comment>
<dbReference type="Gene3D" id="2.30.30.190">
    <property type="entry name" value="CAP Gly-rich-like domain"/>
    <property type="match status" value="1"/>
</dbReference>
<sequence length="914" mass="97378">MTTPGTPNAGPRRSLARLRLPSGANTPNPPQISPPMLSPDTVLARKQSLNQLVQNSSSKDSGYGGDSDGGLEIGDKVNVPGGMYGVVKFVGTVKGKPGVFVGVELEGPHAVNGKNDGTVEGTRYFTTSIPHSGIFLPLSRAILRHSGSSVKSDTPSVVTSPAEPTASSPLQPPKKPFGRPSLPRPQSPAQRNATPRPGLLPSTPRSGSSLSNRMFSPSPTPGMGPQGPIGGRVRAGSISSNAGDVPPGTPGRRIVSQNPRGLRPGFNSKPSQPSQFQRESTPRASSSMSFTDSSPVEDLMATPKANGNSPSGFVAKLTRMSREEGMSKEEEDKGMIAILQAQLSAKDHQLKEQANNLLEMESSLNELQSLLSDGVAAQQQQQQAQQAQAAQQAAQMNGARGLGRKTSSISINSGDGEEELELAQLRHLLRERNDKIGQLQVDFDAHRADFRSTIDTLEMAATETERVYEKKVEDLLLELRESERLRVEMVEEQNRREEETGMARGIMDGGVESVARQLKSLEGLVAELEEGLEDARRGEAEARAEAEHCRGESERLKEELRREKEKVGAYERRMDDLKDQVKNGDTEVEKKNDEIRGLKALMTSLSRGRAPGGNPEEKKKLEERIKDLEGLLDRKNAREEELEKEIEILKADAAAATAATTASASATSITPEPLGLKIMMPANREEQKSLVVTKDVAGVAKKNGLKARLQEDSPALTDIDDDDGEDIINGPGFGGPPPPTSALPPLPTIIASSSPPPPPKKDAPLPATPPPPPAKEQFCDLCEKPGHDLMSCTEMFTGKSSTSGDKKDSVATFSTLEKAGMTPLPLNAAGVNPGRSSLDVEDEGRGGVSLGRATTPSGNAGSSGNVSSAAKDDDDDEGLPPVAGKSSGVMDPKKWCALCERDGHDSVDCPLDDF</sequence>
<feature type="region of interest" description="Disordered" evidence="8">
    <location>
        <begin position="708"/>
        <end position="780"/>
    </location>
</feature>
<feature type="coiled-coil region" evidence="7">
    <location>
        <begin position="465"/>
        <end position="594"/>
    </location>
</feature>
<feature type="region of interest" description="Disordered" evidence="8">
    <location>
        <begin position="147"/>
        <end position="313"/>
    </location>
</feature>
<feature type="domain" description="CAP-Gly" evidence="9">
    <location>
        <begin position="91"/>
        <end position="137"/>
    </location>
</feature>
<feature type="region of interest" description="Disordered" evidence="8">
    <location>
        <begin position="1"/>
        <end position="39"/>
    </location>
</feature>
<keyword evidence="4" id="KW-0677">Repeat</keyword>
<dbReference type="Proteomes" id="UP000474640">
    <property type="component" value="Unassembled WGS sequence"/>
</dbReference>
<feature type="compositionally biased region" description="Pro residues" evidence="8">
    <location>
        <begin position="27"/>
        <end position="37"/>
    </location>
</feature>
<proteinExistence type="predicted"/>
<dbReference type="PANTHER" id="PTHR18916:SF93">
    <property type="entry name" value="RESTIN HOMOLOG"/>
    <property type="match status" value="1"/>
</dbReference>
<dbReference type="InterPro" id="IPR032108">
    <property type="entry name" value="CLIP1_ZNF"/>
</dbReference>
<evidence type="ECO:0000256" key="8">
    <source>
        <dbReference type="SAM" id="MobiDB-lite"/>
    </source>
</evidence>
<dbReference type="EMBL" id="JAABOJ010000018">
    <property type="protein sequence ID" value="KAF3280489.1"/>
    <property type="molecule type" value="Genomic_DNA"/>
</dbReference>
<dbReference type="Pfam" id="PF16641">
    <property type="entry name" value="CLIP1_ZNF"/>
    <property type="match status" value="1"/>
</dbReference>
<evidence type="ECO:0000256" key="5">
    <source>
        <dbReference type="ARBA" id="ARBA00023054"/>
    </source>
</evidence>
<reference evidence="10 11" key="1">
    <citation type="submission" date="2020-01" db="EMBL/GenBank/DDBJ databases">
        <authorList>
            <person name="Palmer J.M."/>
        </authorList>
    </citation>
    <scope>NUCLEOTIDE SEQUENCE [LARGE SCALE GENOMIC DNA]</scope>
    <source>
        <strain evidence="10 11">TWF970</strain>
    </source>
</reference>
<gene>
    <name evidence="10" type="ORF">TWF970_002710</name>
</gene>
<dbReference type="Pfam" id="PF01302">
    <property type="entry name" value="CAP_GLY"/>
    <property type="match status" value="1"/>
</dbReference>
<name>A0A7C8RET1_ORBOL</name>
<feature type="coiled-coil region" evidence="7">
    <location>
        <begin position="618"/>
        <end position="659"/>
    </location>
</feature>
<dbReference type="SMART" id="SM01052">
    <property type="entry name" value="CAP_GLY"/>
    <property type="match status" value="1"/>
</dbReference>
<protein>
    <recommendedName>
        <fullName evidence="9">CAP-Gly domain-containing protein</fullName>
    </recommendedName>
</protein>
<accession>A0A7C8RET1</accession>
<evidence type="ECO:0000256" key="2">
    <source>
        <dbReference type="ARBA" id="ARBA00022490"/>
    </source>
</evidence>
<feature type="region of interest" description="Disordered" evidence="8">
    <location>
        <begin position="388"/>
        <end position="413"/>
    </location>
</feature>
<evidence type="ECO:0000313" key="11">
    <source>
        <dbReference type="Proteomes" id="UP000474640"/>
    </source>
</evidence>
<feature type="compositionally biased region" description="Low complexity" evidence="8">
    <location>
        <begin position="857"/>
        <end position="869"/>
    </location>
</feature>
<dbReference type="PROSITE" id="PS00845">
    <property type="entry name" value="CAP_GLY_1"/>
    <property type="match status" value="1"/>
</dbReference>
<dbReference type="InterPro" id="IPR036859">
    <property type="entry name" value="CAP-Gly_dom_sf"/>
</dbReference>
<feature type="compositionally biased region" description="Polar residues" evidence="8">
    <location>
        <begin position="147"/>
        <end position="159"/>
    </location>
</feature>
<dbReference type="PANTHER" id="PTHR18916">
    <property type="entry name" value="DYNACTIN 1-RELATED MICROTUBULE-BINDING"/>
    <property type="match status" value="1"/>
</dbReference>
<comment type="caution">
    <text evidence="10">The sequence shown here is derived from an EMBL/GenBank/DDBJ whole genome shotgun (WGS) entry which is preliminary data.</text>
</comment>
<keyword evidence="2" id="KW-0963">Cytoplasm</keyword>
<keyword evidence="3" id="KW-0493">Microtubule</keyword>
<feature type="compositionally biased region" description="Polar residues" evidence="8">
    <location>
        <begin position="203"/>
        <end position="217"/>
    </location>
</feature>
<dbReference type="AlphaFoldDB" id="A0A7C8RET1"/>
<evidence type="ECO:0000256" key="6">
    <source>
        <dbReference type="ARBA" id="ARBA00023212"/>
    </source>
</evidence>
<evidence type="ECO:0000259" key="9">
    <source>
        <dbReference type="PROSITE" id="PS50245"/>
    </source>
</evidence>